<dbReference type="Pfam" id="PF08874">
    <property type="entry name" value="DUF1835"/>
    <property type="match status" value="1"/>
</dbReference>
<proteinExistence type="predicted"/>
<feature type="domain" description="DUF3658" evidence="2">
    <location>
        <begin position="150"/>
        <end position="255"/>
    </location>
</feature>
<dbReference type="AlphaFoldDB" id="A0A2I0UYJ4"/>
<evidence type="ECO:0000259" key="2">
    <source>
        <dbReference type="Pfam" id="PF12395"/>
    </source>
</evidence>
<accession>A0A2I0UYJ4</accession>
<feature type="domain" description="DUF1835" evidence="1">
    <location>
        <begin position="4"/>
        <end position="119"/>
    </location>
</feature>
<gene>
    <name evidence="3" type="ORF">CRI88_15395</name>
</gene>
<evidence type="ECO:0000259" key="1">
    <source>
        <dbReference type="Pfam" id="PF08874"/>
    </source>
</evidence>
<dbReference type="InterPro" id="IPR014973">
    <property type="entry name" value="DUF1835"/>
</dbReference>
<reference evidence="3 4" key="1">
    <citation type="submission" date="2017-10" db="EMBL/GenBank/DDBJ databases">
        <title>Draft genome of Lysinibacillus fusiformis strain Juneja, a laboratory-derived pathogen of Drosophila melanogaster.</title>
        <authorList>
            <person name="Smith B.R."/>
            <person name="Unckless R.L."/>
        </authorList>
    </citation>
    <scope>NUCLEOTIDE SEQUENCE [LARGE SCALE GENOMIC DNA]</scope>
    <source>
        <strain evidence="3 4">Juneja</strain>
    </source>
</reference>
<evidence type="ECO:0008006" key="5">
    <source>
        <dbReference type="Google" id="ProtNLM"/>
    </source>
</evidence>
<dbReference type="RefSeq" id="WP_101966824.1">
    <property type="nucleotide sequence ID" value="NZ_PDFK01000004.1"/>
</dbReference>
<dbReference type="Proteomes" id="UP000234956">
    <property type="component" value="Unassembled WGS sequence"/>
</dbReference>
<dbReference type="InterPro" id="IPR022123">
    <property type="entry name" value="DUF3658"/>
</dbReference>
<dbReference type="EMBL" id="PDFK01000004">
    <property type="protein sequence ID" value="PKU51059.1"/>
    <property type="molecule type" value="Genomic_DNA"/>
</dbReference>
<protein>
    <recommendedName>
        <fullName evidence="5">DUF1835 domain-containing protein</fullName>
    </recommendedName>
</protein>
<comment type="caution">
    <text evidence="3">The sequence shown here is derived from an EMBL/GenBank/DDBJ whole genome shotgun (WGS) entry which is preliminary data.</text>
</comment>
<dbReference type="Pfam" id="PF12395">
    <property type="entry name" value="DUF3658"/>
    <property type="match status" value="1"/>
</dbReference>
<sequence length="263" mass="30965">MAILHITFSLATQGSLKLAIRQHHLQRNETVLSVHDDFSIGPLQHLEERKTWLNTHIFKDNEDQQLYDDMYENWMKKIASLPCDLDVWIWYSQNTHEQIGLRYVMSELIHKCSMVYGIDTTEGLKRLQPNMSIRHTGELSSNMLMKLRPEAKRFSVQACQQLAKEWEDIKKQPSMLRLWKNELVHVEEDALDALIMASAKELQIQYKEEWLMPTHILAQTFGAIDHYVGDEFVEYRLRTLVEQGLFEIQGDITDIFSYQVKVR</sequence>
<organism evidence="3 4">
    <name type="scientific">Lysinibacillus fusiformis</name>
    <dbReference type="NCBI Taxonomy" id="28031"/>
    <lineage>
        <taxon>Bacteria</taxon>
        <taxon>Bacillati</taxon>
        <taxon>Bacillota</taxon>
        <taxon>Bacilli</taxon>
        <taxon>Bacillales</taxon>
        <taxon>Bacillaceae</taxon>
        <taxon>Lysinibacillus</taxon>
    </lineage>
</organism>
<name>A0A2I0UYJ4_9BACI</name>
<evidence type="ECO:0000313" key="3">
    <source>
        <dbReference type="EMBL" id="PKU51059.1"/>
    </source>
</evidence>
<evidence type="ECO:0000313" key="4">
    <source>
        <dbReference type="Proteomes" id="UP000234956"/>
    </source>
</evidence>